<name>A0A179UB06_BLAGS</name>
<accession>A0A179UB06</accession>
<reference evidence="2" key="1">
    <citation type="journal article" date="2015" name="PLoS Genet.">
        <title>The dynamic genome and transcriptome of the human fungal pathogen Blastomyces and close relative Emmonsia.</title>
        <authorList>
            <person name="Munoz J.F."/>
            <person name="Gauthier G.M."/>
            <person name="Desjardins C.A."/>
            <person name="Gallo J.E."/>
            <person name="Holder J."/>
            <person name="Sullivan T.D."/>
            <person name="Marty A.J."/>
            <person name="Carmen J.C."/>
            <person name="Chen Z."/>
            <person name="Ding L."/>
            <person name="Gujja S."/>
            <person name="Magrini V."/>
            <person name="Misas E."/>
            <person name="Mitreva M."/>
            <person name="Priest M."/>
            <person name="Saif S."/>
            <person name="Whiston E.A."/>
            <person name="Young S."/>
            <person name="Zeng Q."/>
            <person name="Goldman W.E."/>
            <person name="Mardis E.R."/>
            <person name="Taylor J.W."/>
            <person name="McEwen J.G."/>
            <person name="Clay O.K."/>
            <person name="Klein B.S."/>
            <person name="Cuomo C.A."/>
        </authorList>
    </citation>
    <scope>NUCLEOTIDE SEQUENCE [LARGE SCALE GENOMIC DNA]</scope>
    <source>
        <strain evidence="2">SLH14081</strain>
    </source>
</reference>
<dbReference type="RefSeq" id="XP_031576038.1">
    <property type="nucleotide sequence ID" value="XM_031720049.1"/>
</dbReference>
<evidence type="ECO:0000313" key="2">
    <source>
        <dbReference type="Proteomes" id="UP000002038"/>
    </source>
</evidence>
<dbReference type="KEGG" id="bgh:BDBG_00801"/>
<dbReference type="EMBL" id="GG657448">
    <property type="protein sequence ID" value="OAT04191.1"/>
    <property type="molecule type" value="Genomic_DNA"/>
</dbReference>
<dbReference type="GeneID" id="8508293"/>
<sequence length="104" mass="11616">MSAGRRSGSSGGPPNRPVIKCPECHKEVFECHWSMKVDCLKSKVGNSVLISSANAQSKLSQKEMETLSDEANLYAYNLYVVCTCTCTVHREYRRLIEHINGAKH</sequence>
<gene>
    <name evidence="1" type="ORF">BDBG_00801</name>
</gene>
<protein>
    <submittedName>
        <fullName evidence="1">Uncharacterized protein</fullName>
    </submittedName>
</protein>
<evidence type="ECO:0000313" key="1">
    <source>
        <dbReference type="EMBL" id="OAT04191.1"/>
    </source>
</evidence>
<dbReference type="Proteomes" id="UP000002038">
    <property type="component" value="Unassembled WGS sequence"/>
</dbReference>
<keyword evidence="2" id="KW-1185">Reference proteome</keyword>
<dbReference type="VEuPathDB" id="FungiDB:BDBG_00801"/>
<proteinExistence type="predicted"/>
<dbReference type="AlphaFoldDB" id="A0A179UB06"/>
<organism evidence="1 2">
    <name type="scientific">Blastomyces gilchristii (strain SLH14081)</name>
    <name type="common">Blastomyces dermatitidis</name>
    <dbReference type="NCBI Taxonomy" id="559298"/>
    <lineage>
        <taxon>Eukaryota</taxon>
        <taxon>Fungi</taxon>
        <taxon>Dikarya</taxon>
        <taxon>Ascomycota</taxon>
        <taxon>Pezizomycotina</taxon>
        <taxon>Eurotiomycetes</taxon>
        <taxon>Eurotiomycetidae</taxon>
        <taxon>Onygenales</taxon>
        <taxon>Ajellomycetaceae</taxon>
        <taxon>Blastomyces</taxon>
    </lineage>
</organism>